<dbReference type="OrthoDB" id="590761at2759"/>
<dbReference type="GO" id="GO:1901195">
    <property type="term" value="P:positive regulation of formation of translation preinitiation complex"/>
    <property type="evidence" value="ECO:0007669"/>
    <property type="project" value="EnsemblFungi"/>
</dbReference>
<dbReference type="AlphaFoldDB" id="A0A1Y1Z6Y7"/>
<organism evidence="7 8">
    <name type="scientific">Neocallimastix californiae</name>
    <dbReference type="NCBI Taxonomy" id="1754190"/>
    <lineage>
        <taxon>Eukaryota</taxon>
        <taxon>Fungi</taxon>
        <taxon>Fungi incertae sedis</taxon>
        <taxon>Chytridiomycota</taxon>
        <taxon>Chytridiomycota incertae sedis</taxon>
        <taxon>Neocallimastigomycetes</taxon>
        <taxon>Neocallimastigales</taxon>
        <taxon>Neocallimastigaceae</taxon>
        <taxon>Neocallimastix</taxon>
    </lineage>
</organism>
<dbReference type="Proteomes" id="UP000193920">
    <property type="component" value="Unassembled WGS sequence"/>
</dbReference>
<keyword evidence="8" id="KW-1185">Reference proteome</keyword>
<keyword evidence="5 6" id="KW-0648">Protein biosynthesis</keyword>
<dbReference type="SUPFAM" id="SSF55418">
    <property type="entry name" value="eIF4e-like"/>
    <property type="match status" value="1"/>
</dbReference>
<keyword evidence="3" id="KW-0810">Translation regulation</keyword>
<comment type="similarity">
    <text evidence="1 6">Belongs to the eukaryotic initiation factor 4E family.</text>
</comment>
<dbReference type="InterPro" id="IPR023398">
    <property type="entry name" value="TIF_eIF4e-like"/>
</dbReference>
<comment type="caution">
    <text evidence="7">The sequence shown here is derived from an EMBL/GenBank/DDBJ whole genome shotgun (WGS) entry which is preliminary data.</text>
</comment>
<name>A0A1Y1Z6Y7_9FUNG</name>
<dbReference type="GO" id="GO:0098808">
    <property type="term" value="F:mRNA cap binding"/>
    <property type="evidence" value="ECO:0007669"/>
    <property type="project" value="EnsemblFungi"/>
</dbReference>
<dbReference type="GO" id="GO:0005634">
    <property type="term" value="C:nucleus"/>
    <property type="evidence" value="ECO:0007669"/>
    <property type="project" value="EnsemblFungi"/>
</dbReference>
<dbReference type="GO" id="GO:0000184">
    <property type="term" value="P:nuclear-transcribed mRNA catabolic process, nonsense-mediated decay"/>
    <property type="evidence" value="ECO:0007669"/>
    <property type="project" value="EnsemblFungi"/>
</dbReference>
<dbReference type="STRING" id="1754190.A0A1Y1Z6Y7"/>
<dbReference type="GO" id="GO:0032266">
    <property type="term" value="F:phosphatidylinositol-3-phosphate binding"/>
    <property type="evidence" value="ECO:0007669"/>
    <property type="project" value="EnsemblFungi"/>
</dbReference>
<keyword evidence="2 6" id="KW-0396">Initiation factor</keyword>
<dbReference type="InterPro" id="IPR001040">
    <property type="entry name" value="TIF_eIF_4E"/>
</dbReference>
<evidence type="ECO:0000313" key="8">
    <source>
        <dbReference type="Proteomes" id="UP000193920"/>
    </source>
</evidence>
<sequence>MTEVEKQNEEVQNKELTSILVDPEHFNVKHKLNTSWTIYYDIPQQRKNTAQTWQQNIKVIATFNTIEDFWGVFNSIPPVSKIAPSSSYFLFREGIKPEWEDKQNEEGGRWAVTLTTRMNTKIDEYWMNLVLACIGESFEYPEQVNGAVASVRTRGDRLALWTRNWKNEEETLNIGKHFKSLIGQEKLSFNSHEDGKQSSKAKERHVL</sequence>
<dbReference type="GO" id="GO:0000340">
    <property type="term" value="F:RNA 7-methylguanosine cap binding"/>
    <property type="evidence" value="ECO:0007669"/>
    <property type="project" value="TreeGrafter"/>
</dbReference>
<dbReference type="GO" id="GO:0010494">
    <property type="term" value="C:cytoplasmic stress granule"/>
    <property type="evidence" value="ECO:0007669"/>
    <property type="project" value="EnsemblFungi"/>
</dbReference>
<dbReference type="GO" id="GO:0003743">
    <property type="term" value="F:translation initiation factor activity"/>
    <property type="evidence" value="ECO:0007669"/>
    <property type="project" value="UniProtKB-KW"/>
</dbReference>
<dbReference type="EMBL" id="MCOG01000442">
    <property type="protein sequence ID" value="ORY06058.1"/>
    <property type="molecule type" value="Genomic_DNA"/>
</dbReference>
<dbReference type="GO" id="GO:0051726">
    <property type="term" value="P:regulation of cell cycle"/>
    <property type="evidence" value="ECO:0007669"/>
    <property type="project" value="EnsemblFungi"/>
</dbReference>
<evidence type="ECO:0000256" key="4">
    <source>
        <dbReference type="ARBA" id="ARBA00022884"/>
    </source>
</evidence>
<dbReference type="Pfam" id="PF01652">
    <property type="entry name" value="IF4E"/>
    <property type="match status" value="1"/>
</dbReference>
<proteinExistence type="inferred from homology"/>
<evidence type="ECO:0000256" key="1">
    <source>
        <dbReference type="ARBA" id="ARBA00009860"/>
    </source>
</evidence>
<evidence type="ECO:0000256" key="6">
    <source>
        <dbReference type="RuleBase" id="RU004374"/>
    </source>
</evidence>
<dbReference type="PANTHER" id="PTHR11960">
    <property type="entry name" value="EUKARYOTIC TRANSLATION INITIATION FACTOR 4E RELATED"/>
    <property type="match status" value="1"/>
</dbReference>
<protein>
    <submittedName>
        <fullName evidence="7">Eukaryotic translation initiation factor 4E</fullName>
    </submittedName>
</protein>
<dbReference type="PANTHER" id="PTHR11960:SF8">
    <property type="entry name" value="EUKARYOTIC TRANSLATION INITIATION FACTOR 4E1-RELATED"/>
    <property type="match status" value="1"/>
</dbReference>
<keyword evidence="4 6" id="KW-0694">RNA-binding</keyword>
<dbReference type="Gene3D" id="3.30.760.10">
    <property type="entry name" value="RNA Cap, Translation Initiation Factor Eif4e"/>
    <property type="match status" value="1"/>
</dbReference>
<evidence type="ECO:0000256" key="3">
    <source>
        <dbReference type="ARBA" id="ARBA00022845"/>
    </source>
</evidence>
<evidence type="ECO:0000256" key="5">
    <source>
        <dbReference type="ARBA" id="ARBA00022917"/>
    </source>
</evidence>
<accession>A0A1Y1Z6Y7</accession>
<reference evidence="7 8" key="1">
    <citation type="submission" date="2016-08" db="EMBL/GenBank/DDBJ databases">
        <title>A Parts List for Fungal Cellulosomes Revealed by Comparative Genomics.</title>
        <authorList>
            <consortium name="DOE Joint Genome Institute"/>
            <person name="Haitjema C.H."/>
            <person name="Gilmore S.P."/>
            <person name="Henske J.K."/>
            <person name="Solomon K.V."/>
            <person name="De Groot R."/>
            <person name="Kuo A."/>
            <person name="Mondo S.J."/>
            <person name="Salamov A.A."/>
            <person name="Labutti K."/>
            <person name="Zhao Z."/>
            <person name="Chiniquy J."/>
            <person name="Barry K."/>
            <person name="Brewer H.M."/>
            <person name="Purvine S.O."/>
            <person name="Wright A.T."/>
            <person name="Boxma B."/>
            <person name="Van Alen T."/>
            <person name="Hackstein J.H."/>
            <person name="Baker S.E."/>
            <person name="Grigoriev I.V."/>
            <person name="O'Malley M.A."/>
        </authorList>
    </citation>
    <scope>NUCLEOTIDE SEQUENCE [LARGE SCALE GENOMIC DNA]</scope>
    <source>
        <strain evidence="7 8">G1</strain>
    </source>
</reference>
<evidence type="ECO:0000256" key="2">
    <source>
        <dbReference type="ARBA" id="ARBA00022540"/>
    </source>
</evidence>
<evidence type="ECO:0000313" key="7">
    <source>
        <dbReference type="EMBL" id="ORY06058.1"/>
    </source>
</evidence>
<dbReference type="GO" id="GO:0016281">
    <property type="term" value="C:eukaryotic translation initiation factor 4F complex"/>
    <property type="evidence" value="ECO:0007669"/>
    <property type="project" value="EnsemblFungi"/>
</dbReference>
<gene>
    <name evidence="7" type="ORF">LY90DRAFT_465688</name>
</gene>